<dbReference type="AlphaFoldDB" id="A0A2H1W7X4"/>
<organism evidence="1">
    <name type="scientific">Spodoptera frugiperda</name>
    <name type="common">Fall armyworm</name>
    <dbReference type="NCBI Taxonomy" id="7108"/>
    <lineage>
        <taxon>Eukaryota</taxon>
        <taxon>Metazoa</taxon>
        <taxon>Ecdysozoa</taxon>
        <taxon>Arthropoda</taxon>
        <taxon>Hexapoda</taxon>
        <taxon>Insecta</taxon>
        <taxon>Pterygota</taxon>
        <taxon>Neoptera</taxon>
        <taxon>Endopterygota</taxon>
        <taxon>Lepidoptera</taxon>
        <taxon>Glossata</taxon>
        <taxon>Ditrysia</taxon>
        <taxon>Noctuoidea</taxon>
        <taxon>Noctuidae</taxon>
        <taxon>Amphipyrinae</taxon>
        <taxon>Spodoptera</taxon>
    </lineage>
</organism>
<protein>
    <submittedName>
        <fullName evidence="1">SFRICE_040544</fullName>
    </submittedName>
</protein>
<evidence type="ECO:0000313" key="1">
    <source>
        <dbReference type="EMBL" id="SOQ48584.1"/>
    </source>
</evidence>
<proteinExistence type="predicted"/>
<sequence>MMRNNDLRETSDERWRRPAAAEAADFPEELRRSRCTRLINYPNLFVTSPTKVYIDTSAKCSYYSQNDERMRRPRDDLGDRVRLIDVLERTCRLDFRTVLQDGEFEIQDLIAFFGTFIYIDFGWSHLVFIKVNHDLLLVHDE</sequence>
<gene>
    <name evidence="1" type="ORF">SFRICE_040544</name>
</gene>
<dbReference type="EMBL" id="ODYU01006601">
    <property type="protein sequence ID" value="SOQ48584.1"/>
    <property type="molecule type" value="Genomic_DNA"/>
</dbReference>
<name>A0A2H1W7X4_SPOFR</name>
<reference evidence="1" key="1">
    <citation type="submission" date="2016-07" db="EMBL/GenBank/DDBJ databases">
        <authorList>
            <person name="Bretaudeau A."/>
        </authorList>
    </citation>
    <scope>NUCLEOTIDE SEQUENCE</scope>
    <source>
        <strain evidence="1">Rice</strain>
        <tissue evidence="1">Whole body</tissue>
    </source>
</reference>
<accession>A0A2H1W7X4</accession>